<evidence type="ECO:0000313" key="14">
    <source>
        <dbReference type="Proteomes" id="UP000824469"/>
    </source>
</evidence>
<protein>
    <recommendedName>
        <fullName evidence="10">Sister chromatid cohesion protein</fullName>
    </recommendedName>
</protein>
<feature type="region of interest" description="Disordered" evidence="11">
    <location>
        <begin position="412"/>
        <end position="432"/>
    </location>
</feature>
<dbReference type="GO" id="GO:0140588">
    <property type="term" value="P:chromatin looping"/>
    <property type="evidence" value="ECO:0007669"/>
    <property type="project" value="InterPro"/>
</dbReference>
<dbReference type="InterPro" id="IPR011011">
    <property type="entry name" value="Znf_FYVE_PHD"/>
</dbReference>
<dbReference type="Gene3D" id="1.25.10.10">
    <property type="entry name" value="Leucine-rich Repeat Variant"/>
    <property type="match status" value="1"/>
</dbReference>
<reference evidence="13 14" key="1">
    <citation type="journal article" date="2021" name="Nat. Plants">
        <title>The Taxus genome provides insights into paclitaxel biosynthesis.</title>
        <authorList>
            <person name="Xiong X."/>
            <person name="Gou J."/>
            <person name="Liao Q."/>
            <person name="Li Y."/>
            <person name="Zhou Q."/>
            <person name="Bi G."/>
            <person name="Li C."/>
            <person name="Du R."/>
            <person name="Wang X."/>
            <person name="Sun T."/>
            <person name="Guo L."/>
            <person name="Liang H."/>
            <person name="Lu P."/>
            <person name="Wu Y."/>
            <person name="Zhang Z."/>
            <person name="Ro D.K."/>
            <person name="Shang Y."/>
            <person name="Huang S."/>
            <person name="Yan J."/>
        </authorList>
    </citation>
    <scope>NUCLEOTIDE SEQUENCE [LARGE SCALE GENOMIC DNA]</scope>
    <source>
        <strain evidence="13">Ta-2019</strain>
    </source>
</reference>
<dbReference type="Gene3D" id="3.30.40.10">
    <property type="entry name" value="Zinc/RING finger domain, C3HC4 (zinc finger)"/>
    <property type="match status" value="1"/>
</dbReference>
<dbReference type="OMA" id="GSTDWPA"/>
<dbReference type="InterPro" id="IPR011989">
    <property type="entry name" value="ARM-like"/>
</dbReference>
<dbReference type="GO" id="GO:0008270">
    <property type="term" value="F:zinc ion binding"/>
    <property type="evidence" value="ECO:0007669"/>
    <property type="project" value="UniProtKB-KW"/>
</dbReference>
<keyword evidence="7 10" id="KW-0539">Nucleus</keyword>
<evidence type="ECO:0000256" key="9">
    <source>
        <dbReference type="PROSITE-ProRule" id="PRU00146"/>
    </source>
</evidence>
<gene>
    <name evidence="13" type="ORF">KI387_008821</name>
</gene>
<keyword evidence="6" id="KW-0862">Zinc</keyword>
<accession>A0AA38CU76</accession>
<evidence type="ECO:0000256" key="8">
    <source>
        <dbReference type="ARBA" id="ARBA00023306"/>
    </source>
</evidence>
<evidence type="ECO:0000313" key="13">
    <source>
        <dbReference type="EMBL" id="KAH9304417.1"/>
    </source>
</evidence>
<dbReference type="GO" id="GO:0010468">
    <property type="term" value="P:regulation of gene expression"/>
    <property type="evidence" value="ECO:0007669"/>
    <property type="project" value="InterPro"/>
</dbReference>
<dbReference type="SUPFAM" id="SSF57903">
    <property type="entry name" value="FYVE/PHD zinc finger"/>
    <property type="match status" value="1"/>
</dbReference>
<dbReference type="SMART" id="SM00249">
    <property type="entry name" value="PHD"/>
    <property type="match status" value="1"/>
</dbReference>
<dbReference type="GO" id="GO:1990414">
    <property type="term" value="P:replication-born double-strand break repair via sister chromatid exchange"/>
    <property type="evidence" value="ECO:0007669"/>
    <property type="project" value="TreeGrafter"/>
</dbReference>
<dbReference type="GO" id="GO:0090694">
    <property type="term" value="C:Scc2-Scc4 cohesin loading complex"/>
    <property type="evidence" value="ECO:0007669"/>
    <property type="project" value="TreeGrafter"/>
</dbReference>
<dbReference type="InterPro" id="IPR019786">
    <property type="entry name" value="Zinc_finger_PHD-type_CS"/>
</dbReference>
<dbReference type="GO" id="GO:0071169">
    <property type="term" value="P:establishment of protein localization to chromatin"/>
    <property type="evidence" value="ECO:0007669"/>
    <property type="project" value="TreeGrafter"/>
</dbReference>
<evidence type="ECO:0000259" key="12">
    <source>
        <dbReference type="PROSITE" id="PS50016"/>
    </source>
</evidence>
<dbReference type="InterPro" id="IPR001965">
    <property type="entry name" value="Znf_PHD"/>
</dbReference>
<evidence type="ECO:0000256" key="2">
    <source>
        <dbReference type="ARBA" id="ARBA00009252"/>
    </source>
</evidence>
<feature type="domain" description="PHD-type" evidence="12">
    <location>
        <begin position="714"/>
        <end position="764"/>
    </location>
</feature>
<evidence type="ECO:0000256" key="5">
    <source>
        <dbReference type="ARBA" id="ARBA00022771"/>
    </source>
</evidence>
<feature type="compositionally biased region" description="Polar residues" evidence="11">
    <location>
        <begin position="204"/>
        <end position="216"/>
    </location>
</feature>
<keyword evidence="5 9" id="KW-0863">Zinc-finger</keyword>
<dbReference type="PROSITE" id="PS50016">
    <property type="entry name" value="ZF_PHD_2"/>
    <property type="match status" value="1"/>
</dbReference>
<feature type="compositionally biased region" description="Polar residues" evidence="11">
    <location>
        <begin position="1782"/>
        <end position="1796"/>
    </location>
</feature>
<feature type="compositionally biased region" description="Acidic residues" evidence="11">
    <location>
        <begin position="414"/>
        <end position="424"/>
    </location>
</feature>
<dbReference type="InterPro" id="IPR026003">
    <property type="entry name" value="Cohesin_HEAT"/>
</dbReference>
<evidence type="ECO:0000256" key="3">
    <source>
        <dbReference type="ARBA" id="ARBA00022723"/>
    </source>
</evidence>
<sequence>MLVIKFKDGLNREAKTSNTSCTIKLRKKLGVLEGLFKEVFQEPKALPWKGIISTVLLHKDGNNLIVPEIQDLLEQKNGDSEAERTADVSTTMDDIIKFVGSDWQPLYDNCMTRILLCFARNLLLFASLHMLAVRLLLGRVSIKAHSSLILVFDRLESFVEFIHVDISKEGSIGVICLVKERGRRNLSSEKRSSQQNIHGGILSPSISKGASTNIPEGTTLDMQEPMSLRKSRIRRKEASREVEDGSKSEIIDLQDGTVEGLCELLDNHFERTEMPGENEGEEEGTWLPLSDIKILSNEIMAAHSKNTLHLVPVDSIVRLLNLLDRHIQHASDIAVDEEDDIDSDNFCIVMSALESVHISLTIMTHRNMPKQVYNEEIIDRIINFSRQQILQSVFKACDPSYRMIHKGKDTDVYRDDEDEDDDTEYGPGRKGRRKSRVWNRRLSLSNRVSGAVSSMLQKLCSILGLLKELLLIEHLLDSSVLQLIKTSIATFSIDNIQLLQLKAIGVVCAIFSSYIEHRTIIMDEIFQLLWKSPSSKRNLRAYHLPDEDQKQIQMITALLVQVVQCSVALPDLQEAASVAPDTADHSSSPAKCFEPAVEACMHFWGTVLQRWTSPKAPDGSDIKGVVENLVVDLLTTLNIPEYPAAGLLLQVLCVLLFGSVGLKSKDAVVRGMAIDLLGHIAARLKHDAVACSNEKFWILQELQEDKSEGSGVQKEKCAVCLEGKGAKFMIHCDGCKRSFHGECIGVTGHDMLGRGWLCHCCLCRRQLSFLSSNSKGSVKNREGNLKSNTRQAAEVSPQVTGVDILHQILLNHLQEVGSTDDTSTFARRFYLCQWYRDDPNASQMLPYYHGRWTSKAPVQDFGVASAPLSRNVITRISAALGQQRSLARGFDKILDILLASLQENSPTPRAKALRAVSAIVEADPGVLGDKRVKSAVEGRFLDSAISVREAAMELVGRHIASRPDVAVQYFDKVAERIMDTGVSVRKRVVKIIRDMCMSKCEFKQAANACVRMISRINDEETSIQDLVCRTFYELWFEESFDTQSQCFGDGSTIPLEIAERTEQLVDVLRRLHTHQALVTIIKRSLALDFCPQTAKSIGTNAVQQAIVRKRCELMCQCLLERILQAEETDTEESEVRALPYVLALHAFCMVDPTLCAPASDPSRFVITLQPYLKTQADNRDVAQLLQSILFVIDTVLPLLRRPPQNFVEELERDLRQMIVRYSFLTVVHACIKCLCSLSKVLSGGVSSFEYLVRRFFKHLEIYKARLEHKDKLHVLRCLFCLGLLVRYGANLISFMDKGEVSIVSILSLYKHYLCADDFNIKVRSLQALGFFFIARPEYMMEKDIGRILEATLSSAADTRIKMQALRNLYDYLVDIEEQMGIDDSGNSNKYGNQPKASGAVPVAAGAGDSNICGGIIQLHWNNILNRCLDFNDQVRQSALKLVEIVLRQGLVHPITCVPYLIALEVDQQESNSKLAHRLLMHMNEKYPSFFESRLGDGLQLSFQFIQSGASSSVQAPTSSKGSANIKTKHDGSTSAAAKVGVSRIYKLIRGSRISRNKFLSSVIRKFDFGNWSYSPLPFLVYSSEVLAALPFTLPDEPLYLVYAINRIMQVRAGSLESDMKALISNSPLGAIVKVTIEAREAEKGKEGEEAYNIECIEPINEPSVDGDDTQGIPDIYIQKLKGDCYAAITLALLLKLKRHLKVVYNLNDARCQAFSPTEPVKSGEPFSRQNIQFSVKDTPIEVPKTVSKMLAQYQEFKRLLKEDSVDYSTYTANIPKKRARTVASQTDLTKGVQTNGHLPARSLRAKIVSPSHRNNKAGSGESENEDDDYDDDQDWAARGQKHRRFSNGGRGRGRKQSL</sequence>
<dbReference type="SUPFAM" id="SSF48371">
    <property type="entry name" value="ARM repeat"/>
    <property type="match status" value="1"/>
</dbReference>
<keyword evidence="3" id="KW-0479">Metal-binding</keyword>
<dbReference type="GO" id="GO:0061775">
    <property type="term" value="F:cohesin loader activity"/>
    <property type="evidence" value="ECO:0007669"/>
    <property type="project" value="InterPro"/>
</dbReference>
<dbReference type="InterPro" id="IPR024986">
    <property type="entry name" value="Nipped-B_C"/>
</dbReference>
<dbReference type="GO" id="GO:0003682">
    <property type="term" value="F:chromatin binding"/>
    <property type="evidence" value="ECO:0007669"/>
    <property type="project" value="TreeGrafter"/>
</dbReference>
<dbReference type="InterPro" id="IPR019787">
    <property type="entry name" value="Znf_PHD-finger"/>
</dbReference>
<dbReference type="Pfam" id="PF12830">
    <property type="entry name" value="Nipped-B_C"/>
    <property type="match status" value="1"/>
</dbReference>
<dbReference type="PANTHER" id="PTHR21704:SF18">
    <property type="entry name" value="NIPPED-B-LIKE PROTEIN"/>
    <property type="match status" value="1"/>
</dbReference>
<feature type="region of interest" description="Disordered" evidence="11">
    <location>
        <begin position="187"/>
        <end position="241"/>
    </location>
</feature>
<comment type="subcellular location">
    <subcellularLocation>
        <location evidence="1 10">Nucleus</location>
    </subcellularLocation>
</comment>
<keyword evidence="4 10" id="KW-0677">Repeat</keyword>
<dbReference type="InterPro" id="IPR013083">
    <property type="entry name" value="Znf_RING/FYVE/PHD"/>
</dbReference>
<dbReference type="GO" id="GO:0034087">
    <property type="term" value="P:establishment of mitotic sister chromatid cohesion"/>
    <property type="evidence" value="ECO:0007669"/>
    <property type="project" value="TreeGrafter"/>
</dbReference>
<evidence type="ECO:0000256" key="10">
    <source>
        <dbReference type="RuleBase" id="RU364107"/>
    </source>
</evidence>
<dbReference type="Pfam" id="PF00628">
    <property type="entry name" value="PHD"/>
    <property type="match status" value="1"/>
</dbReference>
<dbReference type="EMBL" id="JAHRHJ020000008">
    <property type="protein sequence ID" value="KAH9304417.1"/>
    <property type="molecule type" value="Genomic_DNA"/>
</dbReference>
<dbReference type="PROSITE" id="PS01359">
    <property type="entry name" value="ZF_PHD_1"/>
    <property type="match status" value="1"/>
</dbReference>
<dbReference type="PANTHER" id="PTHR21704">
    <property type="entry name" value="NIPPED-B-LIKE PROTEIN DELANGIN SCC2-RELATED"/>
    <property type="match status" value="1"/>
</dbReference>
<proteinExistence type="inferred from homology"/>
<evidence type="ECO:0000256" key="6">
    <source>
        <dbReference type="ARBA" id="ARBA00022833"/>
    </source>
</evidence>
<feature type="region of interest" description="Disordered" evidence="11">
    <location>
        <begin position="1779"/>
        <end position="1858"/>
    </location>
</feature>
<comment type="caution">
    <text evidence="13">The sequence shown here is derived from an EMBL/GenBank/DDBJ whole genome shotgun (WGS) entry which is preliminary data.</text>
</comment>
<dbReference type="InterPro" id="IPR016024">
    <property type="entry name" value="ARM-type_fold"/>
</dbReference>
<organism evidence="13 14">
    <name type="scientific">Taxus chinensis</name>
    <name type="common">Chinese yew</name>
    <name type="synonym">Taxus wallichiana var. chinensis</name>
    <dbReference type="NCBI Taxonomy" id="29808"/>
    <lineage>
        <taxon>Eukaryota</taxon>
        <taxon>Viridiplantae</taxon>
        <taxon>Streptophyta</taxon>
        <taxon>Embryophyta</taxon>
        <taxon>Tracheophyta</taxon>
        <taxon>Spermatophyta</taxon>
        <taxon>Pinopsida</taxon>
        <taxon>Pinidae</taxon>
        <taxon>Conifers II</taxon>
        <taxon>Cupressales</taxon>
        <taxon>Taxaceae</taxon>
        <taxon>Taxus</taxon>
    </lineage>
</organism>
<dbReference type="CDD" id="cd15489">
    <property type="entry name" value="PHD_SF"/>
    <property type="match status" value="1"/>
</dbReference>
<name>A0AA38CU76_TAXCH</name>
<keyword evidence="14" id="KW-1185">Reference proteome</keyword>
<dbReference type="Pfam" id="PF12765">
    <property type="entry name" value="Cohesin_HEAT"/>
    <property type="match status" value="1"/>
</dbReference>
<dbReference type="Proteomes" id="UP000824469">
    <property type="component" value="Unassembled WGS sequence"/>
</dbReference>
<evidence type="ECO:0000256" key="7">
    <source>
        <dbReference type="ARBA" id="ARBA00023242"/>
    </source>
</evidence>
<evidence type="ECO:0000256" key="1">
    <source>
        <dbReference type="ARBA" id="ARBA00004123"/>
    </source>
</evidence>
<feature type="compositionally biased region" description="Acidic residues" evidence="11">
    <location>
        <begin position="1822"/>
        <end position="1834"/>
    </location>
</feature>
<dbReference type="CDD" id="cd23958">
    <property type="entry name" value="SCC2"/>
    <property type="match status" value="1"/>
</dbReference>
<feature type="compositionally biased region" description="Basic residues" evidence="11">
    <location>
        <begin position="1839"/>
        <end position="1858"/>
    </location>
</feature>
<dbReference type="InterPro" id="IPR033031">
    <property type="entry name" value="Scc2/Nipped-B"/>
</dbReference>
<comment type="similarity">
    <text evidence="2 10">Belongs to the SCC2/Nipped-B family.</text>
</comment>
<keyword evidence="8 10" id="KW-0131">Cell cycle</keyword>
<evidence type="ECO:0000256" key="4">
    <source>
        <dbReference type="ARBA" id="ARBA00022737"/>
    </source>
</evidence>
<evidence type="ECO:0000256" key="11">
    <source>
        <dbReference type="SAM" id="MobiDB-lite"/>
    </source>
</evidence>